<reference evidence="1" key="1">
    <citation type="journal article" date="2014" name="Int. J. Syst. Evol. Microbiol.">
        <title>Complete genome sequence of Corynebacterium casei LMG S-19264T (=DSM 44701T), isolated from a smear-ripened cheese.</title>
        <authorList>
            <consortium name="US DOE Joint Genome Institute (JGI-PGF)"/>
            <person name="Walter F."/>
            <person name="Albersmeier A."/>
            <person name="Kalinowski J."/>
            <person name="Ruckert C."/>
        </authorList>
    </citation>
    <scope>NUCLEOTIDE SEQUENCE</scope>
    <source>
        <strain evidence="1">VKM Ac-1069</strain>
    </source>
</reference>
<dbReference type="Proteomes" id="UP001143463">
    <property type="component" value="Unassembled WGS sequence"/>
</dbReference>
<organism evidence="1 2">
    <name type="scientific">Pseudonocardia halophobica</name>
    <dbReference type="NCBI Taxonomy" id="29401"/>
    <lineage>
        <taxon>Bacteria</taxon>
        <taxon>Bacillati</taxon>
        <taxon>Actinomycetota</taxon>
        <taxon>Actinomycetes</taxon>
        <taxon>Pseudonocardiales</taxon>
        <taxon>Pseudonocardiaceae</taxon>
        <taxon>Pseudonocardia</taxon>
    </lineage>
</organism>
<comment type="caution">
    <text evidence="1">The sequence shown here is derived from an EMBL/GenBank/DDBJ whole genome shotgun (WGS) entry which is preliminary data.</text>
</comment>
<dbReference type="RefSeq" id="WP_037042975.1">
    <property type="nucleotide sequence ID" value="NZ_BAAAUZ010000006.1"/>
</dbReference>
<evidence type="ECO:0000313" key="1">
    <source>
        <dbReference type="EMBL" id="GLL13040.1"/>
    </source>
</evidence>
<accession>A0A9W6L6L8</accession>
<proteinExistence type="predicted"/>
<reference evidence="1" key="2">
    <citation type="submission" date="2023-01" db="EMBL/GenBank/DDBJ databases">
        <authorList>
            <person name="Sun Q."/>
            <person name="Evtushenko L."/>
        </authorList>
    </citation>
    <scope>NUCLEOTIDE SEQUENCE</scope>
    <source>
        <strain evidence="1">VKM Ac-1069</strain>
    </source>
</reference>
<dbReference type="EMBL" id="BSFQ01000018">
    <property type="protein sequence ID" value="GLL13040.1"/>
    <property type="molecule type" value="Genomic_DNA"/>
</dbReference>
<gene>
    <name evidence="1" type="ORF">GCM10017577_41830</name>
</gene>
<sequence length="96" mass="10269">MRMLLVAQPNVDKGSEAIASGNMAKTIQATIEMIKPEAAYFAPVRGQRTMIAVFDLDDPGQLPKISEPLFQMGAVVEIVPAMNLEDLQRGLAAIGG</sequence>
<keyword evidence="2" id="KW-1185">Reference proteome</keyword>
<protein>
    <submittedName>
        <fullName evidence="1">Uncharacterized protein</fullName>
    </submittedName>
</protein>
<dbReference type="AlphaFoldDB" id="A0A9W6L6L8"/>
<name>A0A9W6L6L8_9PSEU</name>
<evidence type="ECO:0000313" key="2">
    <source>
        <dbReference type="Proteomes" id="UP001143463"/>
    </source>
</evidence>